<organism evidence="1 2">
    <name type="scientific">Actinomycetospora aurantiaca</name>
    <dbReference type="NCBI Taxonomy" id="3129233"/>
    <lineage>
        <taxon>Bacteria</taxon>
        <taxon>Bacillati</taxon>
        <taxon>Actinomycetota</taxon>
        <taxon>Actinomycetes</taxon>
        <taxon>Pseudonocardiales</taxon>
        <taxon>Pseudonocardiaceae</taxon>
        <taxon>Actinomycetospora</taxon>
    </lineage>
</organism>
<dbReference type="CDD" id="cd02980">
    <property type="entry name" value="TRX_Fd_family"/>
    <property type="match status" value="1"/>
</dbReference>
<dbReference type="RefSeq" id="WP_337693104.1">
    <property type="nucleotide sequence ID" value="NZ_JBBEGN010000001.1"/>
</dbReference>
<keyword evidence="2" id="KW-1185">Reference proteome</keyword>
<dbReference type="EMBL" id="JBBEGN010000001">
    <property type="protein sequence ID" value="MEJ2866482.1"/>
    <property type="molecule type" value="Genomic_DNA"/>
</dbReference>
<comment type="caution">
    <text evidence="1">The sequence shown here is derived from an EMBL/GenBank/DDBJ whole genome shotgun (WGS) entry which is preliminary data.</text>
</comment>
<gene>
    <name evidence="1" type="ORF">WCD74_01810</name>
</gene>
<sequence length="113" mass="11889">MPLLVCRTCPRDRADTGSFGVALDRLLTGAAERGVRVRHVPCLGGCPNDGNVAVDGPGKPRVRFSHLSADDAPWLLDAAAAFDASESGVPDGGWEVPSALRDRLTAVTPKRVL</sequence>
<evidence type="ECO:0000313" key="2">
    <source>
        <dbReference type="Proteomes" id="UP001385809"/>
    </source>
</evidence>
<dbReference type="Proteomes" id="UP001385809">
    <property type="component" value="Unassembled WGS sequence"/>
</dbReference>
<reference evidence="1 2" key="1">
    <citation type="submission" date="2024-03" db="EMBL/GenBank/DDBJ databases">
        <title>Actinomycetospora sp. OC33-EN08, a novel actinomycete isolated from wild orchid (Aerides multiflora).</title>
        <authorList>
            <person name="Suriyachadkun C."/>
        </authorList>
    </citation>
    <scope>NUCLEOTIDE SEQUENCE [LARGE SCALE GENOMIC DNA]</scope>
    <source>
        <strain evidence="1 2">OC33-EN08</strain>
    </source>
</reference>
<name>A0ABU8MIK9_9PSEU</name>
<accession>A0ABU8MIK9</accession>
<dbReference type="InterPro" id="IPR012863">
    <property type="entry name" value="DUF1636"/>
</dbReference>
<evidence type="ECO:0000313" key="1">
    <source>
        <dbReference type="EMBL" id="MEJ2866482.1"/>
    </source>
</evidence>
<dbReference type="Pfam" id="PF07845">
    <property type="entry name" value="DUF1636"/>
    <property type="match status" value="1"/>
</dbReference>
<protein>
    <submittedName>
        <fullName evidence="1">DUF1636 family protein</fullName>
    </submittedName>
</protein>
<proteinExistence type="predicted"/>